<organism evidence="2 3">
    <name type="scientific">Pseudomonas moorei</name>
    <dbReference type="NCBI Taxonomy" id="395599"/>
    <lineage>
        <taxon>Bacteria</taxon>
        <taxon>Pseudomonadati</taxon>
        <taxon>Pseudomonadota</taxon>
        <taxon>Gammaproteobacteria</taxon>
        <taxon>Pseudomonadales</taxon>
        <taxon>Pseudomonadaceae</taxon>
        <taxon>Pseudomonas</taxon>
    </lineage>
</organism>
<evidence type="ECO:0000313" key="2">
    <source>
        <dbReference type="EMBL" id="SDQ67040.1"/>
    </source>
</evidence>
<gene>
    <name evidence="2" type="ORF">SAMN04490195_1359</name>
</gene>
<keyword evidence="3" id="KW-1185">Reference proteome</keyword>
<dbReference type="OrthoDB" id="6904890at2"/>
<keyword evidence="1" id="KW-0175">Coiled coil</keyword>
<dbReference type="Proteomes" id="UP000199570">
    <property type="component" value="Unassembled WGS sequence"/>
</dbReference>
<name>A0A1H1CS56_9PSED</name>
<evidence type="ECO:0000313" key="3">
    <source>
        <dbReference type="Proteomes" id="UP000199570"/>
    </source>
</evidence>
<dbReference type="AlphaFoldDB" id="A0A1H1CS56"/>
<evidence type="ECO:0000256" key="1">
    <source>
        <dbReference type="SAM" id="Coils"/>
    </source>
</evidence>
<reference evidence="3" key="1">
    <citation type="submission" date="2016-10" db="EMBL/GenBank/DDBJ databases">
        <authorList>
            <person name="Varghese N."/>
            <person name="Submissions S."/>
        </authorList>
    </citation>
    <scope>NUCLEOTIDE SEQUENCE [LARGE SCALE GENOMIC DNA]</scope>
    <source>
        <strain evidence="3">BS3775</strain>
    </source>
</reference>
<dbReference type="RefSeq" id="WP_090319002.1">
    <property type="nucleotide sequence ID" value="NZ_FNKJ01000003.1"/>
</dbReference>
<feature type="coiled-coil region" evidence="1">
    <location>
        <begin position="19"/>
        <end position="102"/>
    </location>
</feature>
<dbReference type="EMBL" id="FNKJ01000003">
    <property type="protein sequence ID" value="SDQ67040.1"/>
    <property type="molecule type" value="Genomic_DNA"/>
</dbReference>
<sequence>MDPNEIEDTSDWLGSPSRLETVQHYASMLEEDVQALKRELRAAKENITGLIQMNDQLSADLERKRIWMANLEAETTDQLAKIQSLSRVVDQKDMKIRELEALKLNHRR</sequence>
<accession>A0A1H1CS56</accession>
<protein>
    <submittedName>
        <fullName evidence="2">Uncharacterized protein</fullName>
    </submittedName>
</protein>
<proteinExistence type="predicted"/>